<dbReference type="GO" id="GO:0005886">
    <property type="term" value="C:plasma membrane"/>
    <property type="evidence" value="ECO:0007669"/>
    <property type="project" value="TreeGrafter"/>
</dbReference>
<comment type="caution">
    <text evidence="9">The sequence shown here is derived from an EMBL/GenBank/DDBJ whole genome shotgun (WGS) entry which is preliminary data.</text>
</comment>
<evidence type="ECO:0000256" key="5">
    <source>
        <dbReference type="ARBA" id="ARBA00022989"/>
    </source>
</evidence>
<dbReference type="GO" id="GO:0022857">
    <property type="term" value="F:transmembrane transporter activity"/>
    <property type="evidence" value="ECO:0007669"/>
    <property type="project" value="TreeGrafter"/>
</dbReference>
<feature type="transmembrane region" description="Helical" evidence="7">
    <location>
        <begin position="57"/>
        <end position="75"/>
    </location>
</feature>
<evidence type="ECO:0000256" key="6">
    <source>
        <dbReference type="ARBA" id="ARBA00023136"/>
    </source>
</evidence>
<evidence type="ECO:0000259" key="8">
    <source>
        <dbReference type="Pfam" id="PF03600"/>
    </source>
</evidence>
<evidence type="ECO:0000313" key="9">
    <source>
        <dbReference type="EMBL" id="PJF45284.1"/>
    </source>
</evidence>
<dbReference type="PANTHER" id="PTHR10283">
    <property type="entry name" value="SOLUTE CARRIER FAMILY 13 MEMBER"/>
    <property type="match status" value="1"/>
</dbReference>
<dbReference type="AlphaFoldDB" id="A0A2M8Q667"/>
<keyword evidence="3" id="KW-0813">Transport</keyword>
<evidence type="ECO:0000256" key="2">
    <source>
        <dbReference type="ARBA" id="ARBA00006772"/>
    </source>
</evidence>
<organism evidence="9 10">
    <name type="scientific">Candidatus Thermofonsia Clade 3 bacterium</name>
    <dbReference type="NCBI Taxonomy" id="2364212"/>
    <lineage>
        <taxon>Bacteria</taxon>
        <taxon>Bacillati</taxon>
        <taxon>Chloroflexota</taxon>
        <taxon>Candidatus Thermofontia</taxon>
        <taxon>Candidatus Thermofonsia Clade 3</taxon>
    </lineage>
</organism>
<feature type="domain" description="Citrate transporter-like" evidence="8">
    <location>
        <begin position="2"/>
        <end position="83"/>
    </location>
</feature>
<feature type="transmembrane region" description="Helical" evidence="7">
    <location>
        <begin position="30"/>
        <end position="50"/>
    </location>
</feature>
<comment type="subcellular location">
    <subcellularLocation>
        <location evidence="1">Membrane</location>
        <topology evidence="1">Multi-pass membrane protein</topology>
    </subcellularLocation>
</comment>
<evidence type="ECO:0000313" key="10">
    <source>
        <dbReference type="Proteomes" id="UP000230790"/>
    </source>
</evidence>
<dbReference type="Pfam" id="PF03600">
    <property type="entry name" value="CitMHS"/>
    <property type="match status" value="1"/>
</dbReference>
<sequence>FLVIGAGFTLGDALQKTGASAWFAESLAPMLAQLPFVVVLFAVIGISFLLTQFMNNVALGAILAPLLISVGQASGIEPVRLVLPAFLALGIAYMLPGASARM</sequence>
<evidence type="ECO:0000256" key="1">
    <source>
        <dbReference type="ARBA" id="ARBA00004141"/>
    </source>
</evidence>
<keyword evidence="4 7" id="KW-0812">Transmembrane</keyword>
<feature type="non-terminal residue" evidence="9">
    <location>
        <position position="102"/>
    </location>
</feature>
<keyword evidence="5 7" id="KW-1133">Transmembrane helix</keyword>
<proteinExistence type="inferred from homology"/>
<reference evidence="9 10" key="1">
    <citation type="submission" date="2017-11" db="EMBL/GenBank/DDBJ databases">
        <title>Evolution of Phototrophy in the Chloroflexi Phylum Driven by Horizontal Gene Transfer.</title>
        <authorList>
            <person name="Ward L.M."/>
            <person name="Hemp J."/>
            <person name="Shih P.M."/>
            <person name="Mcglynn S.E."/>
            <person name="Fischer W."/>
        </authorList>
    </citation>
    <scope>NUCLEOTIDE SEQUENCE [LARGE SCALE GENOMIC DNA]</scope>
    <source>
        <strain evidence="9">JP3_7</strain>
    </source>
</reference>
<feature type="non-terminal residue" evidence="9">
    <location>
        <position position="1"/>
    </location>
</feature>
<keyword evidence="6 7" id="KW-0472">Membrane</keyword>
<gene>
    <name evidence="9" type="ORF">CUN48_19670</name>
</gene>
<protein>
    <submittedName>
        <fullName evidence="9">Sodium-anion symporter</fullName>
    </submittedName>
</protein>
<dbReference type="EMBL" id="PGTN01001251">
    <property type="protein sequence ID" value="PJF45284.1"/>
    <property type="molecule type" value="Genomic_DNA"/>
</dbReference>
<evidence type="ECO:0000256" key="3">
    <source>
        <dbReference type="ARBA" id="ARBA00022448"/>
    </source>
</evidence>
<evidence type="ECO:0000256" key="4">
    <source>
        <dbReference type="ARBA" id="ARBA00022692"/>
    </source>
</evidence>
<name>A0A2M8Q667_9CHLR</name>
<dbReference type="InterPro" id="IPR004680">
    <property type="entry name" value="Cit_transptr-like_dom"/>
</dbReference>
<accession>A0A2M8Q667</accession>
<feature type="transmembrane region" description="Helical" evidence="7">
    <location>
        <begin position="81"/>
        <end position="100"/>
    </location>
</feature>
<dbReference type="Proteomes" id="UP000230790">
    <property type="component" value="Unassembled WGS sequence"/>
</dbReference>
<evidence type="ECO:0000256" key="7">
    <source>
        <dbReference type="SAM" id="Phobius"/>
    </source>
</evidence>
<dbReference type="PANTHER" id="PTHR10283:SF82">
    <property type="entry name" value="SOLUTE CARRIER FAMILY 13 MEMBER 2"/>
    <property type="match status" value="1"/>
</dbReference>
<comment type="similarity">
    <text evidence="2">Belongs to the SLC13A/DASS transporter (TC 2.A.47) family. NADC subfamily.</text>
</comment>